<evidence type="ECO:0000259" key="1">
    <source>
        <dbReference type="Pfam" id="PF13966"/>
    </source>
</evidence>
<name>A0A9N7NPR8_STRHE</name>
<gene>
    <name evidence="2" type="ORF">SHERM_29158</name>
</gene>
<evidence type="ECO:0000313" key="3">
    <source>
        <dbReference type="Proteomes" id="UP001153555"/>
    </source>
</evidence>
<comment type="caution">
    <text evidence="2">The sequence shown here is derived from an EMBL/GenBank/DDBJ whole genome shotgun (WGS) entry which is preliminary data.</text>
</comment>
<dbReference type="Pfam" id="PF13966">
    <property type="entry name" value="zf-RVT"/>
    <property type="match status" value="1"/>
</dbReference>
<sequence>MSDDFKFPQDSVCLQEVARIWRHVKRGCLWSLGNGLTCRFWLDTRVGIQQLLLTAATGFISPDVLAKPVAAFVDPRGGWNWSSFAGLLPSSIVLRIAATMPPQANAGSDRLILGLTSHGNFSTKSAYSLLTDGASSAARPLWKLIWRLPIAQRVRHFTWLVARDRLLTNVERRRRHLAESAECACCGEEESTLHVLRDCDAARVIWNQLVPAAVLGSFFAMDLSDWLWYNLTPVEAFPDPAWPITFSYACWRMWAWRNAAIFSNITWRVDVKVRDIRCRSEGILRRMRDWRSLDP</sequence>
<keyword evidence="3" id="KW-1185">Reference proteome</keyword>
<reference evidence="2" key="1">
    <citation type="submission" date="2019-12" db="EMBL/GenBank/DDBJ databases">
        <authorList>
            <person name="Scholes J."/>
        </authorList>
    </citation>
    <scope>NUCLEOTIDE SEQUENCE</scope>
</reference>
<accession>A0A9N7NPR8</accession>
<dbReference type="OrthoDB" id="913477at2759"/>
<organism evidence="2 3">
    <name type="scientific">Striga hermonthica</name>
    <name type="common">Purple witchweed</name>
    <name type="synonym">Buchnera hermonthica</name>
    <dbReference type="NCBI Taxonomy" id="68872"/>
    <lineage>
        <taxon>Eukaryota</taxon>
        <taxon>Viridiplantae</taxon>
        <taxon>Streptophyta</taxon>
        <taxon>Embryophyta</taxon>
        <taxon>Tracheophyta</taxon>
        <taxon>Spermatophyta</taxon>
        <taxon>Magnoliopsida</taxon>
        <taxon>eudicotyledons</taxon>
        <taxon>Gunneridae</taxon>
        <taxon>Pentapetalae</taxon>
        <taxon>asterids</taxon>
        <taxon>lamiids</taxon>
        <taxon>Lamiales</taxon>
        <taxon>Orobanchaceae</taxon>
        <taxon>Buchnereae</taxon>
        <taxon>Striga</taxon>
    </lineage>
</organism>
<dbReference type="Proteomes" id="UP001153555">
    <property type="component" value="Unassembled WGS sequence"/>
</dbReference>
<dbReference type="EMBL" id="CACSLK010027842">
    <property type="protein sequence ID" value="CAA0833902.1"/>
    <property type="molecule type" value="Genomic_DNA"/>
</dbReference>
<evidence type="ECO:0000313" key="2">
    <source>
        <dbReference type="EMBL" id="CAA0833902.1"/>
    </source>
</evidence>
<keyword evidence="2" id="KW-0808">Transferase</keyword>
<dbReference type="InterPro" id="IPR026960">
    <property type="entry name" value="RVT-Znf"/>
</dbReference>
<protein>
    <submittedName>
        <fullName evidence="2">Polynucleotidyl transferase- ribonuclease H-like superfamily protein</fullName>
    </submittedName>
</protein>
<dbReference type="GO" id="GO:0016740">
    <property type="term" value="F:transferase activity"/>
    <property type="evidence" value="ECO:0007669"/>
    <property type="project" value="UniProtKB-KW"/>
</dbReference>
<dbReference type="AlphaFoldDB" id="A0A9N7NPR8"/>
<feature type="domain" description="Reverse transcriptase zinc-binding" evidence="1">
    <location>
        <begin position="121"/>
        <end position="206"/>
    </location>
</feature>
<proteinExistence type="predicted"/>